<organism evidence="2 3">
    <name type="scientific">Nitrolancea hollandica Lb</name>
    <dbReference type="NCBI Taxonomy" id="1129897"/>
    <lineage>
        <taxon>Bacteria</taxon>
        <taxon>Pseudomonadati</taxon>
        <taxon>Thermomicrobiota</taxon>
        <taxon>Thermomicrobia</taxon>
        <taxon>Sphaerobacterales</taxon>
        <taxon>Sphaerobacterineae</taxon>
        <taxon>Sphaerobacteraceae</taxon>
        <taxon>Nitrolancea</taxon>
    </lineage>
</organism>
<evidence type="ECO:0000313" key="2">
    <source>
        <dbReference type="EMBL" id="CCF85679.1"/>
    </source>
</evidence>
<evidence type="ECO:0000256" key="1">
    <source>
        <dbReference type="SAM" id="MobiDB-lite"/>
    </source>
</evidence>
<dbReference type="Proteomes" id="UP000004221">
    <property type="component" value="Unassembled WGS sequence"/>
</dbReference>
<dbReference type="AlphaFoldDB" id="I4ELW6"/>
<reference evidence="2 3" key="1">
    <citation type="journal article" date="2012" name="ISME J.">
        <title>Nitrification expanded: discovery, physiology and genomics of a nitrite-oxidizing bacterium from the phylum Chloroflexi.</title>
        <authorList>
            <person name="Sorokin D.Y."/>
            <person name="Lucker S."/>
            <person name="Vejmelkova D."/>
            <person name="Kostrikina N.A."/>
            <person name="Kleerebezem R."/>
            <person name="Rijpstra W.I."/>
            <person name="Damste J.S."/>
            <person name="Le Paslier D."/>
            <person name="Muyzer G."/>
            <person name="Wagner M."/>
            <person name="van Loosdrecht M.C."/>
            <person name="Daims H."/>
        </authorList>
    </citation>
    <scope>NUCLEOTIDE SEQUENCE [LARGE SCALE GENOMIC DNA]</scope>
    <source>
        <strain evidence="3">none</strain>
    </source>
</reference>
<feature type="region of interest" description="Disordered" evidence="1">
    <location>
        <begin position="76"/>
        <end position="99"/>
    </location>
</feature>
<accession>I4ELW6</accession>
<feature type="region of interest" description="Disordered" evidence="1">
    <location>
        <begin position="1"/>
        <end position="20"/>
    </location>
</feature>
<comment type="caution">
    <text evidence="2">The sequence shown here is derived from an EMBL/GenBank/DDBJ whole genome shotgun (WGS) entry which is preliminary data.</text>
</comment>
<sequence length="111" mass="11924">MPSNARRASAASNHEPRPELTVEGGAKALSCAPLSAPLQIRSPAKVTPKAIEAQLFECRPTGFVYGTAANIIRKDGTTTPISSPRSLAMHETPTTVDDRHTARYSGRQLRI</sequence>
<keyword evidence="3" id="KW-1185">Reference proteome</keyword>
<gene>
    <name evidence="2" type="ORF">NITHO_540001</name>
</gene>
<dbReference type="EMBL" id="CAGS01000490">
    <property type="protein sequence ID" value="CCF85679.1"/>
    <property type="molecule type" value="Genomic_DNA"/>
</dbReference>
<evidence type="ECO:0000313" key="3">
    <source>
        <dbReference type="Proteomes" id="UP000004221"/>
    </source>
</evidence>
<feature type="compositionally biased region" description="Low complexity" evidence="1">
    <location>
        <begin position="1"/>
        <end position="13"/>
    </location>
</feature>
<protein>
    <submittedName>
        <fullName evidence="2">Uncharacterized protein</fullName>
    </submittedName>
</protein>
<name>I4ELW6_9BACT</name>
<proteinExistence type="predicted"/>